<dbReference type="Proteomes" id="UP000609121">
    <property type="component" value="Unassembled WGS sequence"/>
</dbReference>
<proteinExistence type="inferred from homology"/>
<evidence type="ECO:0000256" key="3">
    <source>
        <dbReference type="ARBA" id="ARBA00022679"/>
    </source>
</evidence>
<dbReference type="RefSeq" id="WP_193187281.1">
    <property type="nucleotide sequence ID" value="NZ_JACVXA010000131.1"/>
</dbReference>
<comment type="caution">
    <text evidence="5">The sequence shown here is derived from an EMBL/GenBank/DDBJ whole genome shotgun (WGS) entry which is preliminary data.</text>
</comment>
<dbReference type="InterPro" id="IPR029044">
    <property type="entry name" value="Nucleotide-diphossugar_trans"/>
</dbReference>
<dbReference type="PANTHER" id="PTHR43685">
    <property type="entry name" value="GLYCOSYLTRANSFERASE"/>
    <property type="match status" value="1"/>
</dbReference>
<keyword evidence="2" id="KW-0328">Glycosyltransferase</keyword>
<dbReference type="SUPFAM" id="SSF53448">
    <property type="entry name" value="Nucleotide-diphospho-sugar transferases"/>
    <property type="match status" value="1"/>
</dbReference>
<sequence>MPIASLVVSAQDAAATLGETLRSLLVQTESDLEVIVVDDGSQDRTAAVARSTGDRRVRLIQQPRRGRAGARNAGIAAARGEIIGFCDAGDLWRPGKLAAHLRHLDAAPRTGLSLSGTAVLGAETAARLPRAGRVRPPRLLSLDAALLRPAAMIRREALAAISWRPPGECLRDWWFDEAAGAFADTECWLRLLLATDWEAAMIPDCLALHRPVPAEDGLQASGWTRVRDSLHGLAPRHAARHDADARAWQLRHRAQAALAAGDARKARARLGESLAASPRPLLQDPAGTLTTIAASLAARTGTRPAS</sequence>
<comment type="similarity">
    <text evidence="1">Belongs to the glycosyltransferase 2 family.</text>
</comment>
<dbReference type="AlphaFoldDB" id="A0A8J6YZG6"/>
<name>A0A8J6YZG6_9RHOB</name>
<evidence type="ECO:0000313" key="5">
    <source>
        <dbReference type="EMBL" id="MBE3640687.1"/>
    </source>
</evidence>
<evidence type="ECO:0000256" key="2">
    <source>
        <dbReference type="ARBA" id="ARBA00022676"/>
    </source>
</evidence>
<evidence type="ECO:0000259" key="4">
    <source>
        <dbReference type="Pfam" id="PF00535"/>
    </source>
</evidence>
<dbReference type="Pfam" id="PF00535">
    <property type="entry name" value="Glycos_transf_2"/>
    <property type="match status" value="1"/>
</dbReference>
<dbReference type="EMBL" id="JACVXA010000131">
    <property type="protein sequence ID" value="MBE3640687.1"/>
    <property type="molecule type" value="Genomic_DNA"/>
</dbReference>
<feature type="domain" description="Glycosyltransferase 2-like" evidence="4">
    <location>
        <begin position="5"/>
        <end position="129"/>
    </location>
</feature>
<dbReference type="CDD" id="cd00761">
    <property type="entry name" value="Glyco_tranf_GTA_type"/>
    <property type="match status" value="1"/>
</dbReference>
<dbReference type="PANTHER" id="PTHR43685:SF5">
    <property type="entry name" value="GLYCOSYLTRANSFERASE EPSE-RELATED"/>
    <property type="match status" value="1"/>
</dbReference>
<gene>
    <name evidence="5" type="ORF">ICN82_21045</name>
</gene>
<protein>
    <submittedName>
        <fullName evidence="5">Glycosyltransferase family 2 protein</fullName>
    </submittedName>
</protein>
<accession>A0A8J6YZG6</accession>
<dbReference type="Gene3D" id="3.90.550.10">
    <property type="entry name" value="Spore Coat Polysaccharide Biosynthesis Protein SpsA, Chain A"/>
    <property type="match status" value="1"/>
</dbReference>
<evidence type="ECO:0000256" key="1">
    <source>
        <dbReference type="ARBA" id="ARBA00006739"/>
    </source>
</evidence>
<dbReference type="InterPro" id="IPR001173">
    <property type="entry name" value="Glyco_trans_2-like"/>
</dbReference>
<organism evidence="5 6">
    <name type="scientific">Mangrovicoccus algicola</name>
    <dbReference type="NCBI Taxonomy" id="2771008"/>
    <lineage>
        <taxon>Bacteria</taxon>
        <taxon>Pseudomonadati</taxon>
        <taxon>Pseudomonadota</taxon>
        <taxon>Alphaproteobacteria</taxon>
        <taxon>Rhodobacterales</taxon>
        <taxon>Paracoccaceae</taxon>
        <taxon>Mangrovicoccus</taxon>
    </lineage>
</organism>
<dbReference type="GO" id="GO:0016757">
    <property type="term" value="F:glycosyltransferase activity"/>
    <property type="evidence" value="ECO:0007669"/>
    <property type="project" value="UniProtKB-KW"/>
</dbReference>
<reference evidence="5" key="1">
    <citation type="submission" date="2020-09" db="EMBL/GenBank/DDBJ databases">
        <title>A novel bacterium of genus Mangrovicoccus, isolated from South China Sea.</title>
        <authorList>
            <person name="Huang H."/>
            <person name="Mo K."/>
            <person name="Hu Y."/>
        </authorList>
    </citation>
    <scope>NUCLEOTIDE SEQUENCE</scope>
    <source>
        <strain evidence="5">HB182678</strain>
    </source>
</reference>
<keyword evidence="3" id="KW-0808">Transferase</keyword>
<keyword evidence="6" id="KW-1185">Reference proteome</keyword>
<evidence type="ECO:0000313" key="6">
    <source>
        <dbReference type="Proteomes" id="UP000609121"/>
    </source>
</evidence>
<dbReference type="InterPro" id="IPR050834">
    <property type="entry name" value="Glycosyltransf_2"/>
</dbReference>